<feature type="domain" description="HTH lacI-type" evidence="4">
    <location>
        <begin position="2"/>
        <end position="56"/>
    </location>
</feature>
<dbReference type="CDD" id="cd06267">
    <property type="entry name" value="PBP1_LacI_sugar_binding-like"/>
    <property type="match status" value="1"/>
</dbReference>
<dbReference type="GO" id="GO:0003700">
    <property type="term" value="F:DNA-binding transcription factor activity"/>
    <property type="evidence" value="ECO:0007669"/>
    <property type="project" value="TreeGrafter"/>
</dbReference>
<dbReference type="PANTHER" id="PTHR30146:SF109">
    <property type="entry name" value="HTH-TYPE TRANSCRIPTIONAL REGULATOR GALS"/>
    <property type="match status" value="1"/>
</dbReference>
<dbReference type="PROSITE" id="PS00356">
    <property type="entry name" value="HTH_LACI_1"/>
    <property type="match status" value="1"/>
</dbReference>
<evidence type="ECO:0000256" key="2">
    <source>
        <dbReference type="ARBA" id="ARBA00023125"/>
    </source>
</evidence>
<dbReference type="Pfam" id="PF13377">
    <property type="entry name" value="Peripla_BP_3"/>
    <property type="match status" value="1"/>
</dbReference>
<dbReference type="InterPro" id="IPR028082">
    <property type="entry name" value="Peripla_BP_I"/>
</dbReference>
<sequence>MVNIKDVAKKAGVSMMTVSRVINDNGAVSAETRKKVEQAVKDLDYIPNQIAKSLVNASSRTVGVLFSNIFNPVYSSIISGIESRAHESGYNIIISNATDYQSSVQALNMLVSKMIDGLIILPVEPKGMNNGLSSKHALGEMWQFYEDLKNLLARRNLPCVVIDIDINSDLVEYVCHDYTKAARIGIQYLIGAGFRKIFQINSELKEGLWKDRQDVYEKEMRAAGLESEIRVEYCANSTEDSFDLVRRLLENGDVPEAFYCANDILAIGAMQAIHSCSMSIPKDISVMGNDGIYVGEMIIPALTTVDIDSLKVGERAMEACHNFIEGRRTKHKILIEPRLLRRKSVTEKTQGNIV</sequence>
<accession>A0A4Q2KCF5</accession>
<dbReference type="Gene3D" id="3.40.50.2300">
    <property type="match status" value="2"/>
</dbReference>
<keyword evidence="3" id="KW-0804">Transcription</keyword>
<evidence type="ECO:0000313" key="5">
    <source>
        <dbReference type="EMBL" id="RXZ60941.1"/>
    </source>
</evidence>
<dbReference type="PROSITE" id="PS50932">
    <property type="entry name" value="HTH_LACI_2"/>
    <property type="match status" value="1"/>
</dbReference>
<keyword evidence="2" id="KW-0238">DNA-binding</keyword>
<dbReference type="PRINTS" id="PR00036">
    <property type="entry name" value="HTHLACI"/>
</dbReference>
<dbReference type="EMBL" id="SDOZ01000002">
    <property type="protein sequence ID" value="RXZ60941.1"/>
    <property type="molecule type" value="Genomic_DNA"/>
</dbReference>
<dbReference type="SUPFAM" id="SSF47413">
    <property type="entry name" value="lambda repressor-like DNA-binding domains"/>
    <property type="match status" value="1"/>
</dbReference>
<dbReference type="CDD" id="cd01392">
    <property type="entry name" value="HTH_LacI"/>
    <property type="match status" value="1"/>
</dbReference>
<protein>
    <submittedName>
        <fullName evidence="5">LacI family transcriptional regulator</fullName>
    </submittedName>
</protein>
<reference evidence="5 6" key="1">
    <citation type="journal article" date="2019" name="Gut">
        <title>Antibiotics-induced monodominance of a novel gut bacterial order.</title>
        <authorList>
            <person name="Hildebrand F."/>
            <person name="Moitinho-Silva L."/>
            <person name="Blasche S."/>
            <person name="Jahn M.T."/>
            <person name="Gossmann T.I."/>
            <person name="Heuerta-Cepas J."/>
            <person name="Hercog R."/>
            <person name="Luetge M."/>
            <person name="Bahram M."/>
            <person name="Pryszlak A."/>
            <person name="Alves R.J."/>
            <person name="Waszak S.M."/>
            <person name="Zhu A."/>
            <person name="Ye L."/>
            <person name="Costea P.I."/>
            <person name="Aalvink S."/>
            <person name="Belzer C."/>
            <person name="Forslund S.K."/>
            <person name="Sunagawa S."/>
            <person name="Hentschel U."/>
            <person name="Merten C."/>
            <person name="Patil K.R."/>
            <person name="Benes V."/>
            <person name="Bork P."/>
        </authorList>
    </citation>
    <scope>NUCLEOTIDE SEQUENCE [LARGE SCALE GENOMIC DNA]</scope>
    <source>
        <strain evidence="5 6">HDS1380</strain>
    </source>
</reference>
<dbReference type="Pfam" id="PF00356">
    <property type="entry name" value="LacI"/>
    <property type="match status" value="1"/>
</dbReference>
<dbReference type="AlphaFoldDB" id="A0A4Q2KCF5"/>
<keyword evidence="1" id="KW-0805">Transcription regulation</keyword>
<dbReference type="FunFam" id="1.10.260.40:FF:000002">
    <property type="entry name" value="HTH-type transcriptional repressor PurR"/>
    <property type="match status" value="1"/>
</dbReference>
<dbReference type="SUPFAM" id="SSF53822">
    <property type="entry name" value="Periplasmic binding protein-like I"/>
    <property type="match status" value="1"/>
</dbReference>
<evidence type="ECO:0000256" key="1">
    <source>
        <dbReference type="ARBA" id="ARBA00023015"/>
    </source>
</evidence>
<organism evidence="5 6">
    <name type="scientific">Candidatus Borkfalkia ceftriaxoniphila</name>
    <dbReference type="NCBI Taxonomy" id="2508949"/>
    <lineage>
        <taxon>Bacteria</taxon>
        <taxon>Bacillati</taxon>
        <taxon>Bacillota</taxon>
        <taxon>Clostridia</taxon>
        <taxon>Christensenellales</taxon>
        <taxon>Christensenellaceae</taxon>
        <taxon>Candidatus Borkfalkia</taxon>
    </lineage>
</organism>
<dbReference type="PANTHER" id="PTHR30146">
    <property type="entry name" value="LACI-RELATED TRANSCRIPTIONAL REPRESSOR"/>
    <property type="match status" value="1"/>
</dbReference>
<evidence type="ECO:0000259" key="4">
    <source>
        <dbReference type="PROSITE" id="PS50932"/>
    </source>
</evidence>
<keyword evidence="6" id="KW-1185">Reference proteome</keyword>
<dbReference type="InterPro" id="IPR046335">
    <property type="entry name" value="LacI/GalR-like_sensor"/>
</dbReference>
<dbReference type="SMART" id="SM00354">
    <property type="entry name" value="HTH_LACI"/>
    <property type="match status" value="1"/>
</dbReference>
<evidence type="ECO:0000313" key="6">
    <source>
        <dbReference type="Proteomes" id="UP000291269"/>
    </source>
</evidence>
<dbReference type="InterPro" id="IPR010982">
    <property type="entry name" value="Lambda_DNA-bd_dom_sf"/>
</dbReference>
<dbReference type="OrthoDB" id="369222at2"/>
<dbReference type="Gene3D" id="1.10.260.40">
    <property type="entry name" value="lambda repressor-like DNA-binding domains"/>
    <property type="match status" value="1"/>
</dbReference>
<comment type="caution">
    <text evidence="5">The sequence shown here is derived from an EMBL/GenBank/DDBJ whole genome shotgun (WGS) entry which is preliminary data.</text>
</comment>
<evidence type="ECO:0000256" key="3">
    <source>
        <dbReference type="ARBA" id="ARBA00023163"/>
    </source>
</evidence>
<proteinExistence type="predicted"/>
<dbReference type="InterPro" id="IPR000843">
    <property type="entry name" value="HTH_LacI"/>
</dbReference>
<dbReference type="GO" id="GO:0000976">
    <property type="term" value="F:transcription cis-regulatory region binding"/>
    <property type="evidence" value="ECO:0007669"/>
    <property type="project" value="TreeGrafter"/>
</dbReference>
<dbReference type="Proteomes" id="UP000291269">
    <property type="component" value="Unassembled WGS sequence"/>
</dbReference>
<dbReference type="RefSeq" id="WP_129223118.1">
    <property type="nucleotide sequence ID" value="NZ_SDOZ01000002.1"/>
</dbReference>
<name>A0A4Q2KCF5_9FIRM</name>
<gene>
    <name evidence="5" type="ORF">ESZ91_00705</name>
</gene>